<comment type="caution">
    <text evidence="2">The sequence shown here is derived from an EMBL/GenBank/DDBJ whole genome shotgun (WGS) entry which is preliminary data.</text>
</comment>
<evidence type="ECO:0000313" key="3">
    <source>
        <dbReference type="Proteomes" id="UP001281761"/>
    </source>
</evidence>
<organism evidence="2 3">
    <name type="scientific">Blattamonas nauphoetae</name>
    <dbReference type="NCBI Taxonomy" id="2049346"/>
    <lineage>
        <taxon>Eukaryota</taxon>
        <taxon>Metamonada</taxon>
        <taxon>Preaxostyla</taxon>
        <taxon>Oxymonadida</taxon>
        <taxon>Blattamonas</taxon>
    </lineage>
</organism>
<dbReference type="Proteomes" id="UP001281761">
    <property type="component" value="Unassembled WGS sequence"/>
</dbReference>
<gene>
    <name evidence="2" type="ORF">BLNAU_22474</name>
</gene>
<accession>A0ABQ9WSY8</accession>
<keyword evidence="1" id="KW-0732">Signal</keyword>
<evidence type="ECO:0000313" key="2">
    <source>
        <dbReference type="EMBL" id="KAK2942623.1"/>
    </source>
</evidence>
<protein>
    <submittedName>
        <fullName evidence="2">Uncharacterized protein</fullName>
    </submittedName>
</protein>
<sequence>MQPLLSSVVVTVRRLVLILLRINSILTCEDLSKGWYYVGEVFMKDVVEMGYDRGKNELVATTIARLSTPTRVSFFLANFLPGRCTSTARDVVRSSKPFCAVPIPDLIVGAGCLCILHFSKLNQRDGQASD</sequence>
<evidence type="ECO:0000256" key="1">
    <source>
        <dbReference type="SAM" id="SignalP"/>
    </source>
</evidence>
<keyword evidence="3" id="KW-1185">Reference proteome</keyword>
<feature type="signal peptide" evidence="1">
    <location>
        <begin position="1"/>
        <end position="27"/>
    </location>
</feature>
<reference evidence="2 3" key="1">
    <citation type="journal article" date="2022" name="bioRxiv">
        <title>Genomics of Preaxostyla Flagellates Illuminates Evolutionary Transitions and the Path Towards Mitochondrial Loss.</title>
        <authorList>
            <person name="Novak L.V.F."/>
            <person name="Treitli S.C."/>
            <person name="Pyrih J."/>
            <person name="Halakuc P."/>
            <person name="Pipaliya S.V."/>
            <person name="Vacek V."/>
            <person name="Brzon O."/>
            <person name="Soukal P."/>
            <person name="Eme L."/>
            <person name="Dacks J.B."/>
            <person name="Karnkowska A."/>
            <person name="Elias M."/>
            <person name="Hampl V."/>
        </authorList>
    </citation>
    <scope>NUCLEOTIDE SEQUENCE [LARGE SCALE GENOMIC DNA]</scope>
    <source>
        <strain evidence="2">NAU3</strain>
        <tissue evidence="2">Gut</tissue>
    </source>
</reference>
<feature type="chain" id="PRO_5045278917" evidence="1">
    <location>
        <begin position="28"/>
        <end position="130"/>
    </location>
</feature>
<dbReference type="EMBL" id="JARBJD010000395">
    <property type="protein sequence ID" value="KAK2942623.1"/>
    <property type="molecule type" value="Genomic_DNA"/>
</dbReference>
<proteinExistence type="predicted"/>
<name>A0ABQ9WSY8_9EUKA</name>